<evidence type="ECO:0000313" key="1">
    <source>
        <dbReference type="EMBL" id="CAG8525861.1"/>
    </source>
</evidence>
<organism evidence="1 2">
    <name type="scientific">Funneliformis caledonium</name>
    <dbReference type="NCBI Taxonomy" id="1117310"/>
    <lineage>
        <taxon>Eukaryota</taxon>
        <taxon>Fungi</taxon>
        <taxon>Fungi incertae sedis</taxon>
        <taxon>Mucoromycota</taxon>
        <taxon>Glomeromycotina</taxon>
        <taxon>Glomeromycetes</taxon>
        <taxon>Glomerales</taxon>
        <taxon>Glomeraceae</taxon>
        <taxon>Funneliformis</taxon>
    </lineage>
</organism>
<evidence type="ECO:0000313" key="2">
    <source>
        <dbReference type="Proteomes" id="UP000789570"/>
    </source>
</evidence>
<proteinExistence type="predicted"/>
<sequence>MSRNIQLQFEDIRVHRDVDNDFCRLKSPPTITDQRVFQLKQNDPEELPSYALRLHNIEIAWIFLDTCAHFFKENMHEAKEFILSVLTVDIMNQLWSNIGYEESYEVYIVGCYFSQILSDFRAFILPHIIQTLEEIGYLGLGGRLYVKGNNLVYKKNMET</sequence>
<gene>
    <name evidence="1" type="ORF">FCALED_LOCUS4933</name>
</gene>
<dbReference type="AlphaFoldDB" id="A0A9N9AES1"/>
<comment type="caution">
    <text evidence="1">The sequence shown here is derived from an EMBL/GenBank/DDBJ whole genome shotgun (WGS) entry which is preliminary data.</text>
</comment>
<dbReference type="EMBL" id="CAJVPQ010001001">
    <property type="protein sequence ID" value="CAG8525861.1"/>
    <property type="molecule type" value="Genomic_DNA"/>
</dbReference>
<keyword evidence="2" id="KW-1185">Reference proteome</keyword>
<protein>
    <submittedName>
        <fullName evidence="1">1428_t:CDS:1</fullName>
    </submittedName>
</protein>
<accession>A0A9N9AES1</accession>
<reference evidence="1" key="1">
    <citation type="submission" date="2021-06" db="EMBL/GenBank/DDBJ databases">
        <authorList>
            <person name="Kallberg Y."/>
            <person name="Tangrot J."/>
            <person name="Rosling A."/>
        </authorList>
    </citation>
    <scope>NUCLEOTIDE SEQUENCE</scope>
    <source>
        <strain evidence="1">UK204</strain>
    </source>
</reference>
<dbReference type="Proteomes" id="UP000789570">
    <property type="component" value="Unassembled WGS sequence"/>
</dbReference>
<dbReference type="OrthoDB" id="2347638at2759"/>
<name>A0A9N9AES1_9GLOM</name>